<dbReference type="Gene3D" id="3.30.70.270">
    <property type="match status" value="1"/>
</dbReference>
<dbReference type="Pfam" id="PF00563">
    <property type="entry name" value="EAL"/>
    <property type="match status" value="1"/>
</dbReference>
<dbReference type="PROSITE" id="PS50112">
    <property type="entry name" value="PAS"/>
    <property type="match status" value="1"/>
</dbReference>
<dbReference type="InterPro" id="IPR052155">
    <property type="entry name" value="Biofilm_reg_signaling"/>
</dbReference>
<dbReference type="AlphaFoldDB" id="A0A9X1B7D0"/>
<sequence length="636" mass="71091">MRRVEIERALPVPRDPGSRMVNQNKKQLDAAGELLALWIDAPPMEVCHEHVATPPGLCDAATIQGLEQRLWQFNAIFDAATDGMMITDPRGHIQDVNPAFTRITGYTAAEVLGRQPNLLNAEWHTRAFFARMWRQLLREGAWDGQIWIRNKDGVVHLQTLRIRRICDADGVAVNYVGLFAERSTGRLGTRPTESHAHYDPLTKLPNRLLFEGRLRQVLDPNRPPARAQALFLLGLDRLTYFNASLGHALGDELLRALALRLREGLRPSDPVARLDGDQFGLLLEGVKTAEEAAEIAKRLCVSLREPFMIRAHQGFVTASVGICLDTTAGYDAEIMMAHAEAALRQAKQGGRNDFRIFARALTSAPSEYEQMRNALRLALERGEFRLYLQPRIDLASGRWMSAEASIRWHHPEWGILPSERVESLAESCGMLLDIGHWLFAEVGACRRLWSRLNVPNQVLAIALTEAQLTRFDLLQSVEALLGDQDRERFRLSIELPATLLFKHSERARDVLIALHERHVALTLSDVGPGWIAPLLMRRLPLQCLKLERAMLSSIPDSADHMAVVQALIAMAQALDLEIIADGVHDERQRMFLLNSGCLLAQGELFARPMPATQFARHLTQFAPAASAAGTTPPDPL</sequence>
<evidence type="ECO:0008006" key="6">
    <source>
        <dbReference type="Google" id="ProtNLM"/>
    </source>
</evidence>
<dbReference type="Pfam" id="PF13426">
    <property type="entry name" value="PAS_9"/>
    <property type="match status" value="1"/>
</dbReference>
<dbReference type="Gene3D" id="3.20.20.450">
    <property type="entry name" value="EAL domain"/>
    <property type="match status" value="1"/>
</dbReference>
<name>A0A9X1B7D0_9GAMM</name>
<dbReference type="SMART" id="SM00091">
    <property type="entry name" value="PAS"/>
    <property type="match status" value="1"/>
</dbReference>
<evidence type="ECO:0000313" key="4">
    <source>
        <dbReference type="EMBL" id="MBK1643128.1"/>
    </source>
</evidence>
<dbReference type="InterPro" id="IPR000160">
    <property type="entry name" value="GGDEF_dom"/>
</dbReference>
<feature type="domain" description="EAL" evidence="2">
    <location>
        <begin position="368"/>
        <end position="622"/>
    </location>
</feature>
<dbReference type="PANTHER" id="PTHR44757:SF2">
    <property type="entry name" value="BIOFILM ARCHITECTURE MAINTENANCE PROTEIN MBAA"/>
    <property type="match status" value="1"/>
</dbReference>
<dbReference type="SUPFAM" id="SSF55073">
    <property type="entry name" value="Nucleotide cyclase"/>
    <property type="match status" value="1"/>
</dbReference>
<protein>
    <recommendedName>
        <fullName evidence="6">EAL domain-containing protein</fullName>
    </recommendedName>
</protein>
<dbReference type="InterPro" id="IPR035965">
    <property type="entry name" value="PAS-like_dom_sf"/>
</dbReference>
<feature type="domain" description="GGDEF" evidence="3">
    <location>
        <begin position="226"/>
        <end position="359"/>
    </location>
</feature>
<evidence type="ECO:0000259" key="2">
    <source>
        <dbReference type="PROSITE" id="PS50883"/>
    </source>
</evidence>
<dbReference type="InterPro" id="IPR029787">
    <property type="entry name" value="Nucleotide_cyclase"/>
</dbReference>
<dbReference type="PROSITE" id="PS50883">
    <property type="entry name" value="EAL"/>
    <property type="match status" value="1"/>
</dbReference>
<dbReference type="CDD" id="cd00130">
    <property type="entry name" value="PAS"/>
    <property type="match status" value="1"/>
</dbReference>
<organism evidence="4 5">
    <name type="scientific">Thiocapsa imhoffii</name>
    <dbReference type="NCBI Taxonomy" id="382777"/>
    <lineage>
        <taxon>Bacteria</taxon>
        <taxon>Pseudomonadati</taxon>
        <taxon>Pseudomonadota</taxon>
        <taxon>Gammaproteobacteria</taxon>
        <taxon>Chromatiales</taxon>
        <taxon>Chromatiaceae</taxon>
        <taxon>Thiocapsa</taxon>
    </lineage>
</organism>
<dbReference type="InterPro" id="IPR035919">
    <property type="entry name" value="EAL_sf"/>
</dbReference>
<dbReference type="InterPro" id="IPR001633">
    <property type="entry name" value="EAL_dom"/>
</dbReference>
<dbReference type="CDD" id="cd01948">
    <property type="entry name" value="EAL"/>
    <property type="match status" value="1"/>
</dbReference>
<dbReference type="CDD" id="cd01949">
    <property type="entry name" value="GGDEF"/>
    <property type="match status" value="1"/>
</dbReference>
<dbReference type="NCBIfam" id="TIGR00229">
    <property type="entry name" value="sensory_box"/>
    <property type="match status" value="1"/>
</dbReference>
<dbReference type="EMBL" id="NRSD01000001">
    <property type="protein sequence ID" value="MBK1643128.1"/>
    <property type="molecule type" value="Genomic_DNA"/>
</dbReference>
<accession>A0A9X1B7D0</accession>
<dbReference type="Proteomes" id="UP001138802">
    <property type="component" value="Unassembled WGS sequence"/>
</dbReference>
<proteinExistence type="predicted"/>
<dbReference type="PANTHER" id="PTHR44757">
    <property type="entry name" value="DIGUANYLATE CYCLASE DGCP"/>
    <property type="match status" value="1"/>
</dbReference>
<dbReference type="SMART" id="SM00267">
    <property type="entry name" value="GGDEF"/>
    <property type="match status" value="1"/>
</dbReference>
<evidence type="ECO:0000313" key="5">
    <source>
        <dbReference type="Proteomes" id="UP001138802"/>
    </source>
</evidence>
<evidence type="ECO:0000259" key="3">
    <source>
        <dbReference type="PROSITE" id="PS50887"/>
    </source>
</evidence>
<gene>
    <name evidence="4" type="ORF">CKO25_00350</name>
</gene>
<dbReference type="Pfam" id="PF00990">
    <property type="entry name" value="GGDEF"/>
    <property type="match status" value="1"/>
</dbReference>
<keyword evidence="5" id="KW-1185">Reference proteome</keyword>
<feature type="domain" description="PAS" evidence="1">
    <location>
        <begin position="69"/>
        <end position="115"/>
    </location>
</feature>
<evidence type="ECO:0000259" key="1">
    <source>
        <dbReference type="PROSITE" id="PS50112"/>
    </source>
</evidence>
<dbReference type="InterPro" id="IPR043128">
    <property type="entry name" value="Rev_trsase/Diguanyl_cyclase"/>
</dbReference>
<dbReference type="NCBIfam" id="TIGR00254">
    <property type="entry name" value="GGDEF"/>
    <property type="match status" value="1"/>
</dbReference>
<dbReference type="PROSITE" id="PS50887">
    <property type="entry name" value="GGDEF"/>
    <property type="match status" value="1"/>
</dbReference>
<comment type="caution">
    <text evidence="4">The sequence shown here is derived from an EMBL/GenBank/DDBJ whole genome shotgun (WGS) entry which is preliminary data.</text>
</comment>
<reference evidence="4 5" key="1">
    <citation type="journal article" date="2020" name="Microorganisms">
        <title>Osmotic Adaptation and Compatible Solute Biosynthesis of Phototrophic Bacteria as Revealed from Genome Analyses.</title>
        <authorList>
            <person name="Imhoff J.F."/>
            <person name="Rahn T."/>
            <person name="Kunzel S."/>
            <person name="Keller A."/>
            <person name="Neulinger S.C."/>
        </authorList>
    </citation>
    <scope>NUCLEOTIDE SEQUENCE [LARGE SCALE GENOMIC DNA]</scope>
    <source>
        <strain evidence="4 5">DSM 21303</strain>
    </source>
</reference>
<dbReference type="SUPFAM" id="SSF55785">
    <property type="entry name" value="PYP-like sensor domain (PAS domain)"/>
    <property type="match status" value="1"/>
</dbReference>
<dbReference type="SUPFAM" id="SSF141868">
    <property type="entry name" value="EAL domain-like"/>
    <property type="match status" value="1"/>
</dbReference>
<dbReference type="InterPro" id="IPR000014">
    <property type="entry name" value="PAS"/>
</dbReference>
<dbReference type="SMART" id="SM00052">
    <property type="entry name" value="EAL"/>
    <property type="match status" value="1"/>
</dbReference>
<dbReference type="Gene3D" id="3.30.450.20">
    <property type="entry name" value="PAS domain"/>
    <property type="match status" value="1"/>
</dbReference>